<dbReference type="RefSeq" id="WP_101252061.1">
    <property type="nucleotide sequence ID" value="NZ_PIUM01000023.1"/>
</dbReference>
<accession>A0A2N3PRY1</accession>
<protein>
    <submittedName>
        <fullName evidence="1">Uncharacterized protein</fullName>
    </submittedName>
</protein>
<comment type="caution">
    <text evidence="1">The sequence shown here is derived from an EMBL/GenBank/DDBJ whole genome shotgun (WGS) entry which is preliminary data.</text>
</comment>
<keyword evidence="2" id="KW-1185">Reference proteome</keyword>
<dbReference type="Proteomes" id="UP000233293">
    <property type="component" value="Unassembled WGS sequence"/>
</dbReference>
<evidence type="ECO:0000313" key="1">
    <source>
        <dbReference type="EMBL" id="PKU23163.1"/>
    </source>
</evidence>
<reference evidence="2" key="1">
    <citation type="submission" date="2017-12" db="EMBL/GenBank/DDBJ databases">
        <title>Draft genome sequence of Telmatospirillum siberiense 26-4b1T, an acidotolerant peatland alphaproteobacterium potentially involved in sulfur cycling.</title>
        <authorList>
            <person name="Hausmann B."/>
            <person name="Pjevac P."/>
            <person name="Schreck K."/>
            <person name="Herbold C.W."/>
            <person name="Daims H."/>
            <person name="Wagner M."/>
            <person name="Pester M."/>
            <person name="Loy A."/>
        </authorList>
    </citation>
    <scope>NUCLEOTIDE SEQUENCE [LARGE SCALE GENOMIC DNA]</scope>
    <source>
        <strain evidence="2">26-4b1</strain>
    </source>
</reference>
<dbReference type="OrthoDB" id="7779014at2"/>
<sequence>MSCVFHEKIGPALRDPTSWANLSTLAFGAMSQGVPVDWSRWCWLAAVVSGAIGVMLRGGNPPPSKGGGR</sequence>
<evidence type="ECO:0000313" key="2">
    <source>
        <dbReference type="Proteomes" id="UP000233293"/>
    </source>
</evidence>
<proteinExistence type="predicted"/>
<name>A0A2N3PRY1_9PROT</name>
<organism evidence="1 2">
    <name type="scientific">Telmatospirillum siberiense</name>
    <dbReference type="NCBI Taxonomy" id="382514"/>
    <lineage>
        <taxon>Bacteria</taxon>
        <taxon>Pseudomonadati</taxon>
        <taxon>Pseudomonadota</taxon>
        <taxon>Alphaproteobacteria</taxon>
        <taxon>Rhodospirillales</taxon>
        <taxon>Rhodospirillaceae</taxon>
        <taxon>Telmatospirillum</taxon>
    </lineage>
</organism>
<gene>
    <name evidence="1" type="ORF">CWS72_18235</name>
</gene>
<dbReference type="EMBL" id="PIUM01000023">
    <property type="protein sequence ID" value="PKU23163.1"/>
    <property type="molecule type" value="Genomic_DNA"/>
</dbReference>
<dbReference type="AlphaFoldDB" id="A0A2N3PRY1"/>